<reference evidence="1 2" key="1">
    <citation type="journal article" date="2015" name="Genome Announc.">
        <title>Expanding the biotechnology potential of lactobacilli through comparative genomics of 213 strains and associated genera.</title>
        <authorList>
            <person name="Sun Z."/>
            <person name="Harris H.M."/>
            <person name="McCann A."/>
            <person name="Guo C."/>
            <person name="Argimon S."/>
            <person name="Zhang W."/>
            <person name="Yang X."/>
            <person name="Jeffery I.B."/>
            <person name="Cooney J.C."/>
            <person name="Kagawa T.F."/>
            <person name="Liu W."/>
            <person name="Song Y."/>
            <person name="Salvetti E."/>
            <person name="Wrobel A."/>
            <person name="Rasinkangas P."/>
            <person name="Parkhill J."/>
            <person name="Rea M.C."/>
            <person name="O'Sullivan O."/>
            <person name="Ritari J."/>
            <person name="Douillard F.P."/>
            <person name="Paul Ross R."/>
            <person name="Yang R."/>
            <person name="Briner A.E."/>
            <person name="Felis G.E."/>
            <person name="de Vos W.M."/>
            <person name="Barrangou R."/>
            <person name="Klaenhammer T.R."/>
            <person name="Caufield P.W."/>
            <person name="Cui Y."/>
            <person name="Zhang H."/>
            <person name="O'Toole P.W."/>
        </authorList>
    </citation>
    <scope>NUCLEOTIDE SEQUENCE [LARGE SCALE GENOMIC DNA]</scope>
    <source>
        <strain evidence="1 2">DSM 20444</strain>
    </source>
</reference>
<evidence type="ECO:0000313" key="1">
    <source>
        <dbReference type="EMBL" id="KRN10796.1"/>
    </source>
</evidence>
<gene>
    <name evidence="1" type="ORF">FD00_GL002038</name>
</gene>
<dbReference type="RefSeq" id="WP_010078238.1">
    <property type="nucleotide sequence ID" value="NZ_AYYH01000006.1"/>
</dbReference>
<comment type="caution">
    <text evidence="1">The sequence shown here is derived from an EMBL/GenBank/DDBJ whole genome shotgun (WGS) entry which is preliminary data.</text>
</comment>
<dbReference type="PATRIC" id="fig|1046596.6.peg.2139"/>
<dbReference type="EMBL" id="AYYH01000006">
    <property type="protein sequence ID" value="KRN10796.1"/>
    <property type="molecule type" value="Genomic_DNA"/>
</dbReference>
<name>A0A0R2EE22_9LACO</name>
<proteinExistence type="predicted"/>
<protein>
    <submittedName>
        <fullName evidence="1">Uncharacterized protein</fullName>
    </submittedName>
</protein>
<evidence type="ECO:0000313" key="2">
    <source>
        <dbReference type="Proteomes" id="UP000050898"/>
    </source>
</evidence>
<accession>A0A0R2EE22</accession>
<sequence length="124" mass="14633">MKKEKLLESVKLIKKLTNIIQDTNSEQYSINLVKKTRQELSHRLDRLAIKELMKEADVDKKLYNSRKFYDYLFHELEEANYHYPAEALLNLDKDVVDGYEINANCKDYIYFVKTIAKIVLIGGE</sequence>
<dbReference type="Proteomes" id="UP000050898">
    <property type="component" value="Unassembled WGS sequence"/>
</dbReference>
<dbReference type="AlphaFoldDB" id="A0A0R2EE22"/>
<organism evidence="1 2">
    <name type="scientific">Liquorilactobacillus mali KCTC 3596 = DSM 20444</name>
    <dbReference type="NCBI Taxonomy" id="1046596"/>
    <lineage>
        <taxon>Bacteria</taxon>
        <taxon>Bacillati</taxon>
        <taxon>Bacillota</taxon>
        <taxon>Bacilli</taxon>
        <taxon>Lactobacillales</taxon>
        <taxon>Lactobacillaceae</taxon>
        <taxon>Liquorilactobacillus</taxon>
    </lineage>
</organism>
<keyword evidence="2" id="KW-1185">Reference proteome</keyword>